<dbReference type="Pfam" id="PF01425">
    <property type="entry name" value="Amidase"/>
    <property type="match status" value="1"/>
</dbReference>
<dbReference type="AlphaFoldDB" id="A0A5C6SAT5"/>
<organism evidence="4 5">
    <name type="scientific">Fusarium oxysporum f. sp. cubense</name>
    <dbReference type="NCBI Taxonomy" id="61366"/>
    <lineage>
        <taxon>Eukaryota</taxon>
        <taxon>Fungi</taxon>
        <taxon>Dikarya</taxon>
        <taxon>Ascomycota</taxon>
        <taxon>Pezizomycotina</taxon>
        <taxon>Sordariomycetes</taxon>
        <taxon>Hypocreomycetidae</taxon>
        <taxon>Hypocreales</taxon>
        <taxon>Nectriaceae</taxon>
        <taxon>Fusarium</taxon>
        <taxon>Fusarium oxysporum species complex</taxon>
    </lineage>
</organism>
<dbReference type="InterPro" id="IPR023631">
    <property type="entry name" value="Amidase_dom"/>
</dbReference>
<dbReference type="InterPro" id="IPR036928">
    <property type="entry name" value="AS_sf"/>
</dbReference>
<dbReference type="PANTHER" id="PTHR46072">
    <property type="entry name" value="AMIDASE-RELATED-RELATED"/>
    <property type="match status" value="1"/>
</dbReference>
<evidence type="ECO:0000313" key="4">
    <source>
        <dbReference type="EMBL" id="TXB95641.1"/>
    </source>
</evidence>
<dbReference type="EMBL" id="VMNF01000015">
    <property type="protein sequence ID" value="TXB95641.1"/>
    <property type="molecule type" value="Genomic_DNA"/>
</dbReference>
<evidence type="ECO:0000313" key="5">
    <source>
        <dbReference type="Proteomes" id="UP000321331"/>
    </source>
</evidence>
<protein>
    <recommendedName>
        <fullName evidence="3">Amidase domain-containing protein</fullName>
    </recommendedName>
</protein>
<evidence type="ECO:0000256" key="1">
    <source>
        <dbReference type="ARBA" id="ARBA00009199"/>
    </source>
</evidence>
<evidence type="ECO:0000256" key="2">
    <source>
        <dbReference type="ARBA" id="ARBA00022801"/>
    </source>
</evidence>
<dbReference type="Gene3D" id="3.90.1300.10">
    <property type="entry name" value="Amidase signature (AS) domain"/>
    <property type="match status" value="1"/>
</dbReference>
<evidence type="ECO:0000259" key="3">
    <source>
        <dbReference type="Pfam" id="PF01425"/>
    </source>
</evidence>
<proteinExistence type="inferred from homology"/>
<dbReference type="PANTHER" id="PTHR46072:SF4">
    <property type="entry name" value="AMIDASE C550.07-RELATED"/>
    <property type="match status" value="1"/>
</dbReference>
<dbReference type="SUPFAM" id="SSF75304">
    <property type="entry name" value="Amidase signature (AS) enzymes"/>
    <property type="match status" value="1"/>
</dbReference>
<dbReference type="GO" id="GO:0016787">
    <property type="term" value="F:hydrolase activity"/>
    <property type="evidence" value="ECO:0007669"/>
    <property type="project" value="UniProtKB-KW"/>
</dbReference>
<reference evidence="4 5" key="1">
    <citation type="submission" date="2019-07" db="EMBL/GenBank/DDBJ databases">
        <title>The First High-Quality Draft Genome Sequence of the Causal Agent of the Current Panama Disease Epidemic.</title>
        <authorList>
            <person name="Warmington R.J."/>
            <person name="Kay W."/>
            <person name="Jeffries A."/>
            <person name="Bebber D."/>
            <person name="Moore K."/>
            <person name="Studholme D.J."/>
        </authorList>
    </citation>
    <scope>NUCLEOTIDE SEQUENCE [LARGE SCALE GENOMIC DNA]</scope>
    <source>
        <strain evidence="4 5">TR4</strain>
    </source>
</reference>
<comment type="similarity">
    <text evidence="1">Belongs to the amidase family.</text>
</comment>
<sequence length="569" mass="61224">MSTLQERIQPALAARSSSLEPSALLKPEDLASLPLNVLPVPRSCGLLTDLELDLTENLDAHGSTADAGQATSYRSGTSYCVQEAGYDCTAMCKSSWTSPPCYHYGAAEAAWQIAHQVTQTNCLTELVSQAIDDAKACDEYLARTGHTMGPLHGLPISVMEQIAVSGLCTNAGFVALVKNLSAEDANVIQSLKRLGAVVFARTNQSRSLMHLETSNNIYGATVHPMNRKLTAGGSTGGEAALMAMKGSPLGVGGAIRVPAALNGIYGLLPSPGRISGEGVMTHTSGCGSIVGTLGPFARSLRDLECFCKAYSSSSPWIEDIFLFPSDILSPAIGRQLDPSASLRVGILFDDGVVSPLPPIRRVMDKVRSRLRCKASVQVKTFTPWDHAKAWRIVASNYFEDTSAEIRKTCYAGSKSLEHFTEWILNERETSDSQAGSTLQTQRATRDAFRRLYAAHWRRADVDVIVSPVTPSTAPPLGTSRYWGYSAIWNLLQYTAVAIPAAALVGEGNGAQDLAKEVYEPKNETEAQIYRQYSAATSERMPVGIQVVAPRLHESLVMAAARIIEEALKA</sequence>
<keyword evidence="2" id="KW-0378">Hydrolase</keyword>
<dbReference type="Proteomes" id="UP000321331">
    <property type="component" value="Unassembled WGS sequence"/>
</dbReference>
<gene>
    <name evidence="4" type="ORF">FocTR4_00015802</name>
</gene>
<accession>A0A5C6SAT5</accession>
<name>A0A5C6SAT5_FUSOC</name>
<dbReference type="PIRSF" id="PIRSF001221">
    <property type="entry name" value="Amidase_fungi"/>
    <property type="match status" value="1"/>
</dbReference>
<comment type="caution">
    <text evidence="4">The sequence shown here is derived from an EMBL/GenBank/DDBJ whole genome shotgun (WGS) entry which is preliminary data.</text>
</comment>
<feature type="domain" description="Amidase" evidence="3">
    <location>
        <begin position="113"/>
        <end position="556"/>
    </location>
</feature>